<dbReference type="PROSITE" id="PS51186">
    <property type="entry name" value="GNAT"/>
    <property type="match status" value="1"/>
</dbReference>
<dbReference type="InterPro" id="IPR000182">
    <property type="entry name" value="GNAT_dom"/>
</dbReference>
<feature type="domain" description="N-acetyltransferase" evidence="1">
    <location>
        <begin position="18"/>
        <end position="164"/>
    </location>
</feature>
<evidence type="ECO:0000313" key="2">
    <source>
        <dbReference type="EMBL" id="ALS37391.1"/>
    </source>
</evidence>
<dbReference type="Gene3D" id="3.40.630.30">
    <property type="match status" value="1"/>
</dbReference>
<dbReference type="AlphaFoldDB" id="A0A0U2VSP6"/>
<name>A0A0U2VSP6_9ENTE</name>
<protein>
    <recommendedName>
        <fullName evidence="1">N-acetyltransferase domain-containing protein</fullName>
    </recommendedName>
</protein>
<dbReference type="InterPro" id="IPR016181">
    <property type="entry name" value="Acyl_CoA_acyltransferase"/>
</dbReference>
<dbReference type="EMBL" id="CP013655">
    <property type="protein sequence ID" value="ALS37391.1"/>
    <property type="molecule type" value="Genomic_DNA"/>
</dbReference>
<reference evidence="3" key="1">
    <citation type="submission" date="2015-12" db="EMBL/GenBank/DDBJ databases">
        <authorList>
            <person name="Lauer A."/>
            <person name="Humrighouse B."/>
            <person name="Loparev V."/>
            <person name="Shewmaker P.L."/>
            <person name="Whitney A.M."/>
            <person name="McLaughlin R.W."/>
        </authorList>
    </citation>
    <scope>NUCLEOTIDE SEQUENCE [LARGE SCALE GENOMIC DNA]</scope>
    <source>
        <strain evidence="3">LMG 26678</strain>
    </source>
</reference>
<evidence type="ECO:0000313" key="3">
    <source>
        <dbReference type="Proteomes" id="UP000067523"/>
    </source>
</evidence>
<sequence>MLHTKPLTFDFYQENDQQLYSILTQDIRVMRYITEKAEPENEAIENFKKILAYNASHNDQTGYYKIFDQDIYIGFGKLSWDEESKIEIGYMILPEHWGKGYATKIIAHLLNLVRQSEQLSQATLYAIIDPKNGASKHLLEKNHFVSVWQGIEDGLPSEHLVWQP</sequence>
<dbReference type="PANTHER" id="PTHR43792:SF1">
    <property type="entry name" value="N-ACETYLTRANSFERASE DOMAIN-CONTAINING PROTEIN"/>
    <property type="match status" value="1"/>
</dbReference>
<dbReference type="KEGG" id="erx:ATZ35_09565"/>
<evidence type="ECO:0000259" key="1">
    <source>
        <dbReference type="PROSITE" id="PS51186"/>
    </source>
</evidence>
<dbReference type="Pfam" id="PF13302">
    <property type="entry name" value="Acetyltransf_3"/>
    <property type="match status" value="1"/>
</dbReference>
<dbReference type="GO" id="GO:0016747">
    <property type="term" value="F:acyltransferase activity, transferring groups other than amino-acyl groups"/>
    <property type="evidence" value="ECO:0007669"/>
    <property type="project" value="InterPro"/>
</dbReference>
<organism evidence="2 3">
    <name type="scientific">Enterococcus rotai</name>
    <dbReference type="NCBI Taxonomy" id="118060"/>
    <lineage>
        <taxon>Bacteria</taxon>
        <taxon>Bacillati</taxon>
        <taxon>Bacillota</taxon>
        <taxon>Bacilli</taxon>
        <taxon>Lactobacillales</taxon>
        <taxon>Enterococcaceae</taxon>
        <taxon>Enterococcus</taxon>
    </lineage>
</organism>
<dbReference type="CDD" id="cd04301">
    <property type="entry name" value="NAT_SF"/>
    <property type="match status" value="1"/>
</dbReference>
<dbReference type="RefSeq" id="WP_208927054.1">
    <property type="nucleotide sequence ID" value="NZ_CP013655.1"/>
</dbReference>
<dbReference type="PANTHER" id="PTHR43792">
    <property type="entry name" value="GNAT FAMILY, PUTATIVE (AFU_ORTHOLOGUE AFUA_3G00765)-RELATED-RELATED"/>
    <property type="match status" value="1"/>
</dbReference>
<proteinExistence type="predicted"/>
<dbReference type="STRING" id="118060.ATZ35_09565"/>
<gene>
    <name evidence="2" type="ORF">ATZ35_09565</name>
</gene>
<dbReference type="InterPro" id="IPR051531">
    <property type="entry name" value="N-acetyltransferase"/>
</dbReference>
<accession>A0A0U2VSP6</accession>
<keyword evidence="3" id="KW-1185">Reference proteome</keyword>
<dbReference type="Proteomes" id="UP000067523">
    <property type="component" value="Chromosome"/>
</dbReference>
<dbReference type="SUPFAM" id="SSF55729">
    <property type="entry name" value="Acyl-CoA N-acyltransferases (Nat)"/>
    <property type="match status" value="1"/>
</dbReference>